<dbReference type="Proteomes" id="UP000799302">
    <property type="component" value="Unassembled WGS sequence"/>
</dbReference>
<feature type="region of interest" description="Disordered" evidence="1">
    <location>
        <begin position="1552"/>
        <end position="1607"/>
    </location>
</feature>
<feature type="compositionally biased region" description="Basic and acidic residues" evidence="1">
    <location>
        <begin position="1206"/>
        <end position="1223"/>
    </location>
</feature>
<feature type="region of interest" description="Disordered" evidence="1">
    <location>
        <begin position="42"/>
        <end position="82"/>
    </location>
</feature>
<feature type="compositionally biased region" description="Basic residues" evidence="1">
    <location>
        <begin position="1495"/>
        <end position="1505"/>
    </location>
</feature>
<keyword evidence="4" id="KW-1185">Reference proteome</keyword>
<dbReference type="OrthoDB" id="5399929at2759"/>
<evidence type="ECO:0000313" key="4">
    <source>
        <dbReference type="Proteomes" id="UP000799302"/>
    </source>
</evidence>
<proteinExistence type="predicted"/>
<evidence type="ECO:0000256" key="1">
    <source>
        <dbReference type="SAM" id="MobiDB-lite"/>
    </source>
</evidence>
<evidence type="ECO:0000259" key="2">
    <source>
        <dbReference type="Pfam" id="PF12231"/>
    </source>
</evidence>
<organism evidence="3 4">
    <name type="scientific">Microthyrium microscopicum</name>
    <dbReference type="NCBI Taxonomy" id="703497"/>
    <lineage>
        <taxon>Eukaryota</taxon>
        <taxon>Fungi</taxon>
        <taxon>Dikarya</taxon>
        <taxon>Ascomycota</taxon>
        <taxon>Pezizomycotina</taxon>
        <taxon>Dothideomycetes</taxon>
        <taxon>Dothideomycetes incertae sedis</taxon>
        <taxon>Microthyriales</taxon>
        <taxon>Microthyriaceae</taxon>
        <taxon>Microthyrium</taxon>
    </lineage>
</organism>
<feature type="compositionally biased region" description="Polar residues" evidence="1">
    <location>
        <begin position="1"/>
        <end position="13"/>
    </location>
</feature>
<feature type="region of interest" description="Disordered" evidence="1">
    <location>
        <begin position="1375"/>
        <end position="1394"/>
    </location>
</feature>
<feature type="compositionally biased region" description="Low complexity" evidence="1">
    <location>
        <begin position="1476"/>
        <end position="1494"/>
    </location>
</feature>
<dbReference type="EMBL" id="MU004234">
    <property type="protein sequence ID" value="KAF2670678.1"/>
    <property type="molecule type" value="Genomic_DNA"/>
</dbReference>
<feature type="compositionally biased region" description="Polar residues" evidence="1">
    <location>
        <begin position="1589"/>
        <end position="1598"/>
    </location>
</feature>
<feature type="compositionally biased region" description="Polar residues" evidence="1">
    <location>
        <begin position="53"/>
        <end position="69"/>
    </location>
</feature>
<feature type="compositionally biased region" description="Polar residues" evidence="1">
    <location>
        <begin position="1158"/>
        <end position="1172"/>
    </location>
</feature>
<feature type="region of interest" description="Disordered" evidence="1">
    <location>
        <begin position="1137"/>
        <end position="1228"/>
    </location>
</feature>
<feature type="domain" description="Telomere-associated protein Rif1 N-terminal" evidence="2">
    <location>
        <begin position="155"/>
        <end position="523"/>
    </location>
</feature>
<evidence type="ECO:0000313" key="3">
    <source>
        <dbReference type="EMBL" id="KAF2670678.1"/>
    </source>
</evidence>
<feature type="region of interest" description="Disordered" evidence="1">
    <location>
        <begin position="1242"/>
        <end position="1313"/>
    </location>
</feature>
<feature type="compositionally biased region" description="Polar residues" evidence="1">
    <location>
        <begin position="1457"/>
        <end position="1475"/>
    </location>
</feature>
<feature type="compositionally biased region" description="Low complexity" evidence="1">
    <location>
        <begin position="1383"/>
        <end position="1394"/>
    </location>
</feature>
<dbReference type="Pfam" id="PF12231">
    <property type="entry name" value="Rif1_N"/>
    <property type="match status" value="1"/>
</dbReference>
<feature type="region of interest" description="Disordered" evidence="1">
    <location>
        <begin position="1449"/>
        <end position="1525"/>
    </location>
</feature>
<feature type="compositionally biased region" description="Polar residues" evidence="1">
    <location>
        <begin position="1191"/>
        <end position="1205"/>
    </location>
</feature>
<sequence>MFGMSLLQNLSTRPPTPPKEPEVALPPEIDNAIDEALEFLGSEFGTPVGEDTANATLDTPSQTPSSSAELANRGSRSESGHKKVNFTPFVQWDFHNPPIHPPTAISIPVKPLAPSKDRKVSKSILKPFRQAVMNSMASIPYDSLSSMLQSAIVKLSGDDVAARSEAYNTCFSTLQNLDSCPNSDILIEHSTTFLRFIRRDMEPRPNPTPQELKLPVAAIKFLVSLVRIPEVSAEFENEEIIPIVDMSIATLFTATAAKMLLTHHLFFLYQQKFGPRIITPDRANKLITAMIVIHDKISGNGVRAYRLLIYRRLMDQCPHIMRHRVGDWIVNLFTTMICNKKELRDQAIELGILTSIRFGGNADTSRLVFELLDKEFEGKTFSYHAIERLQAFLKHKDPTAPRVWAVTVLFLRGRFDKGEKHWAWFKPWIHLATDCVNSPDRTIKMETNMAWNRLIFAVMPESKTMPAVQGMLKAPVVANLMKERDFVKGVGRTVMSTYFCLLYYSLRPTPRFEQLDHYWDDYVASVLSEFGPKSPDNFFYGCSILQSLFRLKKVWNENRANEEPPLFDVDELPSIEPRWIRSRLSKILNLLTPFLVNRSAWDPVDDERMDGSFEHDQVDSLGMTTWIAVMDAVREAGLKEITVSLDLKNAIASVVNSLHQIAQAFRDFDKGDFHANKAFSALVDCAMEKLGPSHFTERLLLRTNSSGFEVAPTPSSRAQVEGTVLSPMAHLFILQVSMASDRLSLSVNADLLRTTVTRCFHSLATRQHKLDFLGDLAESLETLRSESSIRQDVLDEMVDLFIELCEETVTASAVQLVSQPLSTGHVLALVRILSHTVPFIEAKRLPRILYAHAVKAARGISGDAGVLLAVTEPQSRHITNWIAQNSPEKCERLLVYATLIVDNDTRPRLGAVERARRTMYGGVSPISERQQNPDLAHTNIWGLVDAALLYGYAHIGLSSDMVVAYSKFLEAIRRHIARSARSFHALVRFAQDGFACLLLDEKRNIKDASKLPDGSRVLGSILSLWQDITEKYRTDFQATSPSPDWLESVERLVLAGLNSPRESIANVSVLLWNDIVELSSTRNLNISFPSSLIKAAKRLRTISDVHLPAAFITEETETATTPRTLITFSDYGSQHSQSPIAVRPLGPARNHNRLSPMPKQTTKKMVSPQPNLTPRRKFRHEDSQIQFEPIPSSSPMRADETQNLTEHQKEVAERQKADSEAMFRDIQPSTPLVINSDVVVVSSDSESDDGEMLHPATPEIGPVHDGVDDDVPSSPIAASVTRRQHRSSSTTKSPRGLQIPSSPPEKAAEKEVPLSIGSELDDESDLFQSIASGSLQQQPTVPEDIQDVEMTSAVNEIEDKATVVPSLAEAEPLDIEMGNNGNQSPSALSSDDLPSSQLVAELLASQSSPQRPVVVEVINGPVATRQTTIPELHNSLPTQVLLKTITTLDDAFPNGPPETQINSSFEGSATTGTDRSQQSLTSSTSASQSTQTKRGPGRPRKRQPSNRHSMSDITPEPPVTNAVPEAVVPKTIIPETGASVPSIELSLIQDSEEQQLDTQQPRLRTPSAKLLASRESSYDSSSKERLTRKSASQDSSPQKRQKIMDGKAMAVAPMADETVLPDETGAVDQAEGSQRVIATPTSIVERLKALIAEGSTISWGLDDQRTLNDLGFEVLAMARGR</sequence>
<dbReference type="InterPro" id="IPR022031">
    <property type="entry name" value="Rif1_N"/>
</dbReference>
<protein>
    <recommendedName>
        <fullName evidence="2">Telomere-associated protein Rif1 N-terminal domain-containing protein</fullName>
    </recommendedName>
</protein>
<name>A0A6A6UHV4_9PEZI</name>
<gene>
    <name evidence="3" type="ORF">BT63DRAFT_424614</name>
</gene>
<reference evidence="3" key="1">
    <citation type="journal article" date="2020" name="Stud. Mycol.">
        <title>101 Dothideomycetes genomes: a test case for predicting lifestyles and emergence of pathogens.</title>
        <authorList>
            <person name="Haridas S."/>
            <person name="Albert R."/>
            <person name="Binder M."/>
            <person name="Bloem J."/>
            <person name="Labutti K."/>
            <person name="Salamov A."/>
            <person name="Andreopoulos B."/>
            <person name="Baker S."/>
            <person name="Barry K."/>
            <person name="Bills G."/>
            <person name="Bluhm B."/>
            <person name="Cannon C."/>
            <person name="Castanera R."/>
            <person name="Culley D."/>
            <person name="Daum C."/>
            <person name="Ezra D."/>
            <person name="Gonzalez J."/>
            <person name="Henrissat B."/>
            <person name="Kuo A."/>
            <person name="Liang C."/>
            <person name="Lipzen A."/>
            <person name="Lutzoni F."/>
            <person name="Magnuson J."/>
            <person name="Mondo S."/>
            <person name="Nolan M."/>
            <person name="Ohm R."/>
            <person name="Pangilinan J."/>
            <person name="Park H.-J."/>
            <person name="Ramirez L."/>
            <person name="Alfaro M."/>
            <person name="Sun H."/>
            <person name="Tritt A."/>
            <person name="Yoshinaga Y."/>
            <person name="Zwiers L.-H."/>
            <person name="Turgeon B."/>
            <person name="Goodwin S."/>
            <person name="Spatafora J."/>
            <person name="Crous P."/>
            <person name="Grigoriev I."/>
        </authorList>
    </citation>
    <scope>NUCLEOTIDE SEQUENCE</scope>
    <source>
        <strain evidence="3">CBS 115976</strain>
    </source>
</reference>
<feature type="region of interest" description="Disordered" evidence="1">
    <location>
        <begin position="1"/>
        <end position="25"/>
    </location>
</feature>
<accession>A0A6A6UHV4</accession>